<evidence type="ECO:0000313" key="2">
    <source>
        <dbReference type="EMBL" id="MEY8014029.1"/>
    </source>
</evidence>
<dbReference type="EMBL" id="JBGEDP010000001">
    <property type="protein sequence ID" value="MEY8014029.1"/>
    <property type="molecule type" value="Genomic_DNA"/>
</dbReference>
<keyword evidence="1" id="KW-0732">Signal</keyword>
<evidence type="ECO:0000313" key="3">
    <source>
        <dbReference type="Proteomes" id="UP001564760"/>
    </source>
</evidence>
<dbReference type="Proteomes" id="UP001564760">
    <property type="component" value="Unassembled WGS sequence"/>
</dbReference>
<protein>
    <submittedName>
        <fullName evidence="2">Uncharacterized protein</fullName>
    </submittedName>
</protein>
<name>A0ABV4BUR0_9MYCO</name>
<evidence type="ECO:0000256" key="1">
    <source>
        <dbReference type="SAM" id="SignalP"/>
    </source>
</evidence>
<dbReference type="RefSeq" id="WP_369736698.1">
    <property type="nucleotide sequence ID" value="NZ_JBGEDP010000001.1"/>
</dbReference>
<proteinExistence type="predicted"/>
<sequence>MTALKALWRSYYRSLCTGALTLVAREAMAVASLVLALAEHYRPEVGSAALLYAVRPRWGSRRSWSP</sequence>
<accession>A0ABV4BUR0</accession>
<organism evidence="2 3">
    <name type="scientific">Mycobacterium servetii</name>
    <dbReference type="NCBI Taxonomy" id="3237418"/>
    <lineage>
        <taxon>Bacteria</taxon>
        <taxon>Bacillati</taxon>
        <taxon>Actinomycetota</taxon>
        <taxon>Actinomycetes</taxon>
        <taxon>Mycobacteriales</taxon>
        <taxon>Mycobacteriaceae</taxon>
        <taxon>Mycobacterium</taxon>
    </lineage>
</organism>
<gene>
    <name evidence="2" type="ORF">AB8998_02645</name>
</gene>
<comment type="caution">
    <text evidence="2">The sequence shown here is derived from an EMBL/GenBank/DDBJ whole genome shotgun (WGS) entry which is preliminary data.</text>
</comment>
<keyword evidence="3" id="KW-1185">Reference proteome</keyword>
<reference evidence="2 3" key="1">
    <citation type="submission" date="2024-08" db="EMBL/GenBank/DDBJ databases">
        <title>Mycobacterium servetensis sp. nov., a novel rapid-growing mycobacterial species recovered from a human patient in Zaragoza, Spain.</title>
        <authorList>
            <person name="Tristancho-Baro A.I."/>
            <person name="Buenestado-Serrano S."/>
            <person name="Garcia De Viedma D."/>
            <person name="Milagro-Beamonte A."/>
            <person name="Burillo N."/>
            <person name="Sanz S."/>
            <person name="Lopez-Calleja A.I."/>
            <person name="Penas-Utrilla D."/>
            <person name="Guardingo M."/>
            <person name="Garcia M.J."/>
            <person name="Vinuelas-Bayon J."/>
        </authorList>
    </citation>
    <scope>NUCLEOTIDE SEQUENCE [LARGE SCALE GENOMIC DNA]</scope>
    <source>
        <strain evidence="3">HUMS_12744610</strain>
    </source>
</reference>
<feature type="signal peptide" evidence="1">
    <location>
        <begin position="1"/>
        <end position="29"/>
    </location>
</feature>
<feature type="chain" id="PRO_5046554639" evidence="1">
    <location>
        <begin position="30"/>
        <end position="66"/>
    </location>
</feature>